<sequence length="79" mass="9154">MTTSPEKISSQVFILTIYNEFVLFGTRMDFIDTRVAKWTVINMNSGETLHHEINNELSNKNTANFILQYVNEKSPIRDS</sequence>
<organism evidence="1 2">
    <name type="scientific">Vespula maculifrons</name>
    <name type="common">Eastern yellow jacket</name>
    <name type="synonym">Wasp</name>
    <dbReference type="NCBI Taxonomy" id="7453"/>
    <lineage>
        <taxon>Eukaryota</taxon>
        <taxon>Metazoa</taxon>
        <taxon>Ecdysozoa</taxon>
        <taxon>Arthropoda</taxon>
        <taxon>Hexapoda</taxon>
        <taxon>Insecta</taxon>
        <taxon>Pterygota</taxon>
        <taxon>Neoptera</taxon>
        <taxon>Endopterygota</taxon>
        <taxon>Hymenoptera</taxon>
        <taxon>Apocrita</taxon>
        <taxon>Aculeata</taxon>
        <taxon>Vespoidea</taxon>
        <taxon>Vespidae</taxon>
        <taxon>Vespinae</taxon>
        <taxon>Vespula</taxon>
    </lineage>
</organism>
<dbReference type="Proteomes" id="UP001607303">
    <property type="component" value="Unassembled WGS sequence"/>
</dbReference>
<evidence type="ECO:0000313" key="1">
    <source>
        <dbReference type="EMBL" id="KAL2729279.1"/>
    </source>
</evidence>
<proteinExistence type="predicted"/>
<dbReference type="AlphaFoldDB" id="A0ABD2B963"/>
<accession>A0ABD2B963</accession>
<keyword evidence="2" id="KW-1185">Reference proteome</keyword>
<evidence type="ECO:0000313" key="2">
    <source>
        <dbReference type="Proteomes" id="UP001607303"/>
    </source>
</evidence>
<protein>
    <submittedName>
        <fullName evidence="1">Uncharacterized protein</fullName>
    </submittedName>
</protein>
<dbReference type="EMBL" id="JAYRBN010000097">
    <property type="protein sequence ID" value="KAL2729279.1"/>
    <property type="molecule type" value="Genomic_DNA"/>
</dbReference>
<comment type="caution">
    <text evidence="1">The sequence shown here is derived from an EMBL/GenBank/DDBJ whole genome shotgun (WGS) entry which is preliminary data.</text>
</comment>
<reference evidence="1 2" key="1">
    <citation type="journal article" date="2024" name="Ann. Entomol. Soc. Am.">
        <title>Genomic analyses of the southern and eastern yellowjacket wasps (Hymenoptera: Vespidae) reveal evolutionary signatures of social life.</title>
        <authorList>
            <person name="Catto M.A."/>
            <person name="Caine P.B."/>
            <person name="Orr S.E."/>
            <person name="Hunt B.G."/>
            <person name="Goodisman M.A.D."/>
        </authorList>
    </citation>
    <scope>NUCLEOTIDE SEQUENCE [LARGE SCALE GENOMIC DNA]</scope>
    <source>
        <strain evidence="1">232</strain>
        <tissue evidence="1">Head and thorax</tissue>
    </source>
</reference>
<gene>
    <name evidence="1" type="ORF">V1477_016459</name>
</gene>
<name>A0ABD2B963_VESMC</name>